<reference evidence="1 2" key="2">
    <citation type="submission" date="2020-06" db="EMBL/GenBank/DDBJ databases">
        <title>Complete Genome Sequence of Clostridium muelleri sp. nov. P21T, an Acid-Alcohol Producing Acetogen Isolated from Old Hay.</title>
        <authorList>
            <person name="Duncan K.E."/>
            <person name="Tanner R.S."/>
        </authorList>
    </citation>
    <scope>NUCLEOTIDE SEQUENCE [LARGE SCALE GENOMIC DNA]</scope>
    <source>
        <strain evidence="1 2">P21</strain>
    </source>
</reference>
<reference evidence="1 2" key="1">
    <citation type="submission" date="2020-04" db="EMBL/GenBank/DDBJ databases">
        <authorList>
            <person name="Doyle D.A."/>
        </authorList>
    </citation>
    <scope>NUCLEOTIDE SEQUENCE [LARGE SCALE GENOMIC DNA]</scope>
    <source>
        <strain evidence="1 2">P21</strain>
    </source>
</reference>
<dbReference type="Proteomes" id="UP000537131">
    <property type="component" value="Unassembled WGS sequence"/>
</dbReference>
<evidence type="ECO:0000313" key="2">
    <source>
        <dbReference type="Proteomes" id="UP000537131"/>
    </source>
</evidence>
<evidence type="ECO:0000313" key="1">
    <source>
        <dbReference type="EMBL" id="NMM61449.1"/>
    </source>
</evidence>
<proteinExistence type="predicted"/>
<dbReference type="NCBIfam" id="TIGR02530">
    <property type="entry name" value="flg_new"/>
    <property type="match status" value="1"/>
</dbReference>
<gene>
    <name evidence="1" type="ORF">HBE96_01775</name>
</gene>
<keyword evidence="2" id="KW-1185">Reference proteome</keyword>
<dbReference type="Pfam" id="PF12611">
    <property type="entry name" value="Flagellar_put"/>
    <property type="match status" value="1"/>
</dbReference>
<dbReference type="AlphaFoldDB" id="A0A7Y0EDG0"/>
<sequence>MGYRVVNGKLYLIQDFQGCNSSNKKVNENNSGSFKDLLNKKIDNKESFVISNHAAERLKERNISFNESDMKNINEGINKAEQKGSKETLILYKDTALITSIKNRTIITAMAKENSKNNVFTNIDSVVIL</sequence>
<name>A0A7Y0EDG0_9CLOT</name>
<keyword evidence="1" id="KW-0969">Cilium</keyword>
<comment type="caution">
    <text evidence="1">The sequence shown here is derived from an EMBL/GenBank/DDBJ whole genome shotgun (WGS) entry which is preliminary data.</text>
</comment>
<keyword evidence="1" id="KW-0966">Cell projection</keyword>
<accession>A0A7Y0EDG0</accession>
<dbReference type="RefSeq" id="WP_169296053.1">
    <property type="nucleotide sequence ID" value="NZ_JABBNI010000004.1"/>
</dbReference>
<keyword evidence="1" id="KW-0282">Flagellum</keyword>
<protein>
    <submittedName>
        <fullName evidence="1">Flagellar biosynthesis protein</fullName>
    </submittedName>
</protein>
<dbReference type="InterPro" id="IPR013367">
    <property type="entry name" value="Flagellar_put"/>
</dbReference>
<organism evidence="1 2">
    <name type="scientific">Clostridium muellerianum</name>
    <dbReference type="NCBI Taxonomy" id="2716538"/>
    <lineage>
        <taxon>Bacteria</taxon>
        <taxon>Bacillati</taxon>
        <taxon>Bacillota</taxon>
        <taxon>Clostridia</taxon>
        <taxon>Eubacteriales</taxon>
        <taxon>Clostridiaceae</taxon>
        <taxon>Clostridium</taxon>
    </lineage>
</organism>
<dbReference type="EMBL" id="JABBNI010000004">
    <property type="protein sequence ID" value="NMM61449.1"/>
    <property type="molecule type" value="Genomic_DNA"/>
</dbReference>